<feature type="domain" description="Solute-binding protein family 5" evidence="6">
    <location>
        <begin position="73"/>
        <end position="480"/>
    </location>
</feature>
<reference evidence="8" key="3">
    <citation type="submission" date="2024-06" db="EMBL/GenBank/DDBJ databases">
        <authorList>
            <person name="Zeng C."/>
        </authorList>
    </citation>
    <scope>NUCLEOTIDE SEQUENCE [LARGE SCALE GENOMIC DNA]</scope>
    <source>
        <strain evidence="8">ZCY20-5</strain>
    </source>
</reference>
<protein>
    <submittedName>
        <fullName evidence="7">Peptide ABC transporter substrate-binding protein</fullName>
    </submittedName>
</protein>
<dbReference type="InterPro" id="IPR030678">
    <property type="entry name" value="Peptide/Ni-bd"/>
</dbReference>
<dbReference type="GO" id="GO:0042597">
    <property type="term" value="C:periplasmic space"/>
    <property type="evidence" value="ECO:0007669"/>
    <property type="project" value="UniProtKB-ARBA"/>
</dbReference>
<dbReference type="SUPFAM" id="SSF53850">
    <property type="entry name" value="Periplasmic binding protein-like II"/>
    <property type="match status" value="1"/>
</dbReference>
<dbReference type="RefSeq" id="WP_275844128.1">
    <property type="nucleotide sequence ID" value="NZ_CP135996.1"/>
</dbReference>
<dbReference type="Proteomes" id="UP001300604">
    <property type="component" value="Chromosome"/>
</dbReference>
<proteinExistence type="inferred from homology"/>
<dbReference type="InterPro" id="IPR039424">
    <property type="entry name" value="SBP_5"/>
</dbReference>
<dbReference type="GO" id="GO:0015833">
    <property type="term" value="P:peptide transport"/>
    <property type="evidence" value="ECO:0007669"/>
    <property type="project" value="TreeGrafter"/>
</dbReference>
<dbReference type="GO" id="GO:0030313">
    <property type="term" value="C:cell envelope"/>
    <property type="evidence" value="ECO:0007669"/>
    <property type="project" value="UniProtKB-SubCell"/>
</dbReference>
<dbReference type="Gene3D" id="3.90.76.10">
    <property type="entry name" value="Dipeptide-binding Protein, Domain 1"/>
    <property type="match status" value="1"/>
</dbReference>
<dbReference type="PIRSF" id="PIRSF002741">
    <property type="entry name" value="MppA"/>
    <property type="match status" value="1"/>
</dbReference>
<keyword evidence="3" id="KW-0813">Transport</keyword>
<dbReference type="FunFam" id="3.90.76.10:FF:000001">
    <property type="entry name" value="Oligopeptide ABC transporter substrate-binding protein"/>
    <property type="match status" value="1"/>
</dbReference>
<dbReference type="KEGG" id="carl:PXC00_12845"/>
<comment type="subcellular location">
    <subcellularLocation>
        <location evidence="1">Cell envelope</location>
    </subcellularLocation>
</comment>
<accession>A0AA97DAI8</accession>
<dbReference type="PANTHER" id="PTHR30290">
    <property type="entry name" value="PERIPLASMIC BINDING COMPONENT OF ABC TRANSPORTER"/>
    <property type="match status" value="1"/>
</dbReference>
<reference evidence="7 8" key="1">
    <citation type="submission" date="2024-06" db="EMBL/GenBank/DDBJ databases">
        <title>Caproicibacterium argilliputei sp. nov, a novel caproic acid producing anaerobic bacterium isolated from pit mud.</title>
        <authorList>
            <person name="Xia S."/>
        </authorList>
    </citation>
    <scope>NUCLEOTIDE SEQUENCE [LARGE SCALE GENOMIC DNA]</scope>
    <source>
        <strain evidence="7 8">ZCY20-5</strain>
    </source>
</reference>
<keyword evidence="8" id="KW-1185">Reference proteome</keyword>
<keyword evidence="4 5" id="KW-0732">Signal</keyword>
<dbReference type="PANTHER" id="PTHR30290:SF10">
    <property type="entry name" value="PERIPLASMIC OLIGOPEPTIDE-BINDING PROTEIN-RELATED"/>
    <property type="match status" value="1"/>
</dbReference>
<evidence type="ECO:0000313" key="7">
    <source>
        <dbReference type="EMBL" id="WOC32065.1"/>
    </source>
</evidence>
<evidence type="ECO:0000256" key="2">
    <source>
        <dbReference type="ARBA" id="ARBA00005695"/>
    </source>
</evidence>
<comment type="similarity">
    <text evidence="2">Belongs to the bacterial solute-binding protein 5 family.</text>
</comment>
<dbReference type="EMBL" id="CP135996">
    <property type="protein sequence ID" value="WOC32065.1"/>
    <property type="molecule type" value="Genomic_DNA"/>
</dbReference>
<evidence type="ECO:0000256" key="1">
    <source>
        <dbReference type="ARBA" id="ARBA00004196"/>
    </source>
</evidence>
<evidence type="ECO:0000256" key="4">
    <source>
        <dbReference type="ARBA" id="ARBA00022729"/>
    </source>
</evidence>
<gene>
    <name evidence="7" type="ORF">PXC00_12845</name>
</gene>
<name>A0AA97DAI8_9FIRM</name>
<dbReference type="AlphaFoldDB" id="A0AA97DAI8"/>
<dbReference type="PROSITE" id="PS51257">
    <property type="entry name" value="PROKAR_LIPOPROTEIN"/>
    <property type="match status" value="1"/>
</dbReference>
<dbReference type="Gene3D" id="3.10.105.10">
    <property type="entry name" value="Dipeptide-binding Protein, Domain 3"/>
    <property type="match status" value="1"/>
</dbReference>
<dbReference type="GO" id="GO:0043190">
    <property type="term" value="C:ATP-binding cassette (ABC) transporter complex"/>
    <property type="evidence" value="ECO:0007669"/>
    <property type="project" value="InterPro"/>
</dbReference>
<organism evidence="7 8">
    <name type="scientific">Caproicibacterium argilliputei</name>
    <dbReference type="NCBI Taxonomy" id="3030016"/>
    <lineage>
        <taxon>Bacteria</taxon>
        <taxon>Bacillati</taxon>
        <taxon>Bacillota</taxon>
        <taxon>Clostridia</taxon>
        <taxon>Eubacteriales</taxon>
        <taxon>Oscillospiraceae</taxon>
        <taxon>Caproicibacterium</taxon>
    </lineage>
</organism>
<reference evidence="8" key="2">
    <citation type="submission" date="2024-06" db="EMBL/GenBank/DDBJ databases">
        <title>Caproicibacterium argilliputei sp. nov, a novel caproic acid producing anaerobic bacterium isolated from pit mud.</title>
        <authorList>
            <person name="Zeng C."/>
        </authorList>
    </citation>
    <scope>NUCLEOTIDE SEQUENCE [LARGE SCALE GENOMIC DNA]</scope>
    <source>
        <strain evidence="8">ZCY20-5</strain>
    </source>
</reference>
<feature type="signal peptide" evidence="5">
    <location>
        <begin position="1"/>
        <end position="22"/>
    </location>
</feature>
<evidence type="ECO:0000313" key="8">
    <source>
        <dbReference type="Proteomes" id="UP001300604"/>
    </source>
</evidence>
<dbReference type="CDD" id="cd08504">
    <property type="entry name" value="PBP2_OppA"/>
    <property type="match status" value="1"/>
</dbReference>
<sequence length="554" mass="58906">MKRALAILCSIVLLVVSMSGCGEPGNANKTIRVKLSAEPATLDPQVAQGTDAATVITSLYEGLCRLDDSERAVPGVASSWEANSDSTEFTFHLRTDAVWNGSVSKLSGEDETDTKPTPVTAQDFVFAWRRALDPTTASPVCAAMMCIENAVQVHAGTLSTDKLGVTAKDSHTLVVKLRYSSPDFPSLTAQSVFMPCNEAFFKFAAGRYGMERASILGNGAFSIPNYGWEHDQSLTVKRTDTYVGETTALPSEIVFSIGDVSSTSSTDTASVASIADSTVSAQALDAVQAMTAGKIDVASLDVSMTAQAKKAGLTVTSFQDTTGGLCFNTQGTFRSAALRRAFVQVLNRSALLKLLPSGTKQADDILPPAVQFGGKAYRSQAGSGLYLKQSAAAATQGSSLWPKGKTVTLLCTKDTKPLASEMLANWNQAFKTYFSLNAVDESTLLSRVSTGNYDLAIYPYTPASADAYTALACFQSGQSGNFTQLKDTDYDRLLNGATVNSSSLAQAEKYLNNNAVFYPLYYTKHAYAAQSTLTGVLYRPFGGGLDLHNAGIED</sequence>
<dbReference type="Gene3D" id="3.40.190.10">
    <property type="entry name" value="Periplasmic binding protein-like II"/>
    <property type="match status" value="1"/>
</dbReference>
<evidence type="ECO:0000256" key="5">
    <source>
        <dbReference type="SAM" id="SignalP"/>
    </source>
</evidence>
<feature type="chain" id="PRO_5041701239" evidence="5">
    <location>
        <begin position="23"/>
        <end position="554"/>
    </location>
</feature>
<dbReference type="InterPro" id="IPR000914">
    <property type="entry name" value="SBP_5_dom"/>
</dbReference>
<evidence type="ECO:0000256" key="3">
    <source>
        <dbReference type="ARBA" id="ARBA00022448"/>
    </source>
</evidence>
<dbReference type="GO" id="GO:1904680">
    <property type="term" value="F:peptide transmembrane transporter activity"/>
    <property type="evidence" value="ECO:0007669"/>
    <property type="project" value="TreeGrafter"/>
</dbReference>
<dbReference type="Pfam" id="PF00496">
    <property type="entry name" value="SBP_bac_5"/>
    <property type="match status" value="1"/>
</dbReference>
<evidence type="ECO:0000259" key="6">
    <source>
        <dbReference type="Pfam" id="PF00496"/>
    </source>
</evidence>